<organism evidence="2">
    <name type="scientific">Anguilla anguilla</name>
    <name type="common">European freshwater eel</name>
    <name type="synonym">Muraena anguilla</name>
    <dbReference type="NCBI Taxonomy" id="7936"/>
    <lineage>
        <taxon>Eukaryota</taxon>
        <taxon>Metazoa</taxon>
        <taxon>Chordata</taxon>
        <taxon>Craniata</taxon>
        <taxon>Vertebrata</taxon>
        <taxon>Euteleostomi</taxon>
        <taxon>Actinopterygii</taxon>
        <taxon>Neopterygii</taxon>
        <taxon>Teleostei</taxon>
        <taxon>Anguilliformes</taxon>
        <taxon>Anguillidae</taxon>
        <taxon>Anguilla</taxon>
    </lineage>
</organism>
<dbReference type="AlphaFoldDB" id="A0A0E9TBR9"/>
<dbReference type="EMBL" id="GBXM01058404">
    <property type="protein sequence ID" value="JAH50173.1"/>
    <property type="molecule type" value="Transcribed_RNA"/>
</dbReference>
<name>A0A0E9TBR9_ANGAN</name>
<reference evidence="2" key="2">
    <citation type="journal article" date="2015" name="Fish Shellfish Immunol.">
        <title>Early steps in the European eel (Anguilla anguilla)-Vibrio vulnificus interaction in the gills: Role of the RtxA13 toxin.</title>
        <authorList>
            <person name="Callol A."/>
            <person name="Pajuelo D."/>
            <person name="Ebbesson L."/>
            <person name="Teles M."/>
            <person name="MacKenzie S."/>
            <person name="Amaro C."/>
        </authorList>
    </citation>
    <scope>NUCLEOTIDE SEQUENCE</scope>
</reference>
<protein>
    <submittedName>
        <fullName evidence="2">Uncharacterized protein</fullName>
    </submittedName>
</protein>
<keyword evidence="1" id="KW-1133">Transmembrane helix</keyword>
<keyword evidence="1" id="KW-0812">Transmembrane</keyword>
<proteinExistence type="predicted"/>
<keyword evidence="1" id="KW-0472">Membrane</keyword>
<evidence type="ECO:0000256" key="1">
    <source>
        <dbReference type="SAM" id="Phobius"/>
    </source>
</evidence>
<sequence>MRMLRKMPRSFLTHFHSQTYRGSGNVYDFFTLFVLIMTGNSAFVPFQIKIKVCSFLNFLDLLHLS</sequence>
<feature type="transmembrane region" description="Helical" evidence="1">
    <location>
        <begin position="26"/>
        <end position="46"/>
    </location>
</feature>
<reference evidence="2" key="1">
    <citation type="submission" date="2014-11" db="EMBL/GenBank/DDBJ databases">
        <authorList>
            <person name="Amaro Gonzalez C."/>
        </authorList>
    </citation>
    <scope>NUCLEOTIDE SEQUENCE</scope>
</reference>
<accession>A0A0E9TBR9</accession>
<evidence type="ECO:0000313" key="2">
    <source>
        <dbReference type="EMBL" id="JAH50173.1"/>
    </source>
</evidence>